<organism evidence="2 3">
    <name type="scientific">Culex pipiens pipiens</name>
    <name type="common">Northern house mosquito</name>
    <dbReference type="NCBI Taxonomy" id="38569"/>
    <lineage>
        <taxon>Eukaryota</taxon>
        <taxon>Metazoa</taxon>
        <taxon>Ecdysozoa</taxon>
        <taxon>Arthropoda</taxon>
        <taxon>Hexapoda</taxon>
        <taxon>Insecta</taxon>
        <taxon>Pterygota</taxon>
        <taxon>Neoptera</taxon>
        <taxon>Endopterygota</taxon>
        <taxon>Diptera</taxon>
        <taxon>Nematocera</taxon>
        <taxon>Culicoidea</taxon>
        <taxon>Culicidae</taxon>
        <taxon>Culicinae</taxon>
        <taxon>Culicini</taxon>
        <taxon>Culex</taxon>
        <taxon>Culex</taxon>
    </lineage>
</organism>
<proteinExistence type="predicted"/>
<feature type="compositionally biased region" description="Acidic residues" evidence="1">
    <location>
        <begin position="27"/>
        <end position="37"/>
    </location>
</feature>
<evidence type="ECO:0000313" key="2">
    <source>
        <dbReference type="EMBL" id="KAL1403906.1"/>
    </source>
</evidence>
<accession>A0ABD1DWB1</accession>
<reference evidence="2 3" key="1">
    <citation type="submission" date="2024-05" db="EMBL/GenBank/DDBJ databases">
        <title>Culex pipiens pipiens assembly and annotation.</title>
        <authorList>
            <person name="Alout H."/>
            <person name="Durand T."/>
        </authorList>
    </citation>
    <scope>NUCLEOTIDE SEQUENCE [LARGE SCALE GENOMIC DNA]</scope>
    <source>
        <strain evidence="2">HA-2024</strain>
        <tissue evidence="2">Whole body</tissue>
    </source>
</reference>
<comment type="caution">
    <text evidence="2">The sequence shown here is derived from an EMBL/GenBank/DDBJ whole genome shotgun (WGS) entry which is preliminary data.</text>
</comment>
<feature type="non-terminal residue" evidence="2">
    <location>
        <position position="413"/>
    </location>
</feature>
<protein>
    <submittedName>
        <fullName evidence="2">Uncharacterized protein</fullName>
    </submittedName>
</protein>
<feature type="compositionally biased region" description="Acidic residues" evidence="1">
    <location>
        <begin position="57"/>
        <end position="87"/>
    </location>
</feature>
<feature type="region of interest" description="Disordered" evidence="1">
    <location>
        <begin position="255"/>
        <end position="413"/>
    </location>
</feature>
<evidence type="ECO:0000256" key="1">
    <source>
        <dbReference type="SAM" id="MobiDB-lite"/>
    </source>
</evidence>
<feature type="region of interest" description="Disordered" evidence="1">
    <location>
        <begin position="18"/>
        <end position="94"/>
    </location>
</feature>
<dbReference type="EMBL" id="JBEHCU010001012">
    <property type="protein sequence ID" value="KAL1403906.1"/>
    <property type="molecule type" value="Genomic_DNA"/>
</dbReference>
<feature type="compositionally biased region" description="Basic and acidic residues" evidence="1">
    <location>
        <begin position="299"/>
        <end position="312"/>
    </location>
</feature>
<name>A0ABD1DWB1_CULPP</name>
<gene>
    <name evidence="2" type="ORF">pipiens_019150</name>
</gene>
<keyword evidence="3" id="KW-1185">Reference proteome</keyword>
<feature type="compositionally biased region" description="Polar residues" evidence="1">
    <location>
        <begin position="320"/>
        <end position="351"/>
    </location>
</feature>
<evidence type="ECO:0000313" key="3">
    <source>
        <dbReference type="Proteomes" id="UP001562425"/>
    </source>
</evidence>
<sequence>MSDRPEPIVEDVSQIIQAAIAEHDTTGDDDEFEDQEAIQEPVVHRITVQKPSFEAVGSDEEEYGGGEEEEEEGDGDDDSEDFEQLDLETDKSGKVKTIKKHSKVNIKINKQLAQRPTVEDIEWEVTPMASATAADQEVEVVTKEISSVNLEDVSNDRRYSLDKMEPTSPASLRVDRMFEKSFSTPGEDQQKAEQIVMISSDNNISEVAADYSGDIDEFIFVQTSPENYAKMEKEQNLTDEDDNSNLVIITEEHYDYELETDDDDRRSSVIDQSSPQDDDDDSPQKFIIGGTSSSEDEERLIGSDEQHRRRDLALNPTIPECTTPSILITQPGATEGTASCSVRTGGSSSGSDVALHETGGELSDDDETENYLVQNTDHGVVMEPSEPPKADVDGAEASSRTESNTFVNESDDG</sequence>
<feature type="compositionally biased region" description="Polar residues" evidence="1">
    <location>
        <begin position="398"/>
        <end position="413"/>
    </location>
</feature>
<dbReference type="AlphaFoldDB" id="A0ABD1DWB1"/>
<dbReference type="Proteomes" id="UP001562425">
    <property type="component" value="Unassembled WGS sequence"/>
</dbReference>